<name>A0AAJ8MWG0_9TREE</name>
<keyword evidence="3" id="KW-1185">Reference proteome</keyword>
<gene>
    <name evidence="2" type="ORF">CI109_102062</name>
</gene>
<organism evidence="2 3">
    <name type="scientific">Kwoniella shandongensis</name>
    <dbReference type="NCBI Taxonomy" id="1734106"/>
    <lineage>
        <taxon>Eukaryota</taxon>
        <taxon>Fungi</taxon>
        <taxon>Dikarya</taxon>
        <taxon>Basidiomycota</taxon>
        <taxon>Agaricomycotina</taxon>
        <taxon>Tremellomycetes</taxon>
        <taxon>Tremellales</taxon>
        <taxon>Cryptococcaceae</taxon>
        <taxon>Kwoniella</taxon>
    </lineage>
</organism>
<dbReference type="AlphaFoldDB" id="A0AAJ8MWG0"/>
<dbReference type="InterPro" id="IPR029033">
    <property type="entry name" value="His_PPase_superfam"/>
</dbReference>
<feature type="region of interest" description="Disordered" evidence="1">
    <location>
        <begin position="250"/>
        <end position="274"/>
    </location>
</feature>
<feature type="compositionally biased region" description="Low complexity" evidence="1">
    <location>
        <begin position="215"/>
        <end position="226"/>
    </location>
</feature>
<accession>A0AAJ8MWG0</accession>
<dbReference type="PANTHER" id="PTHR16469:SF51">
    <property type="entry name" value="TRANSCRIPTION FACTOR TAU 55 KDA SUBUNIT"/>
    <property type="match status" value="1"/>
</dbReference>
<protein>
    <recommendedName>
        <fullName evidence="4">Transcription factor TFIIIC triple barrel domain-containing protein</fullName>
    </recommendedName>
</protein>
<sequence length="361" mass="38868">MLEYIYICRHGFRSNWVDPSIKSSPTGMNRDPPLAAYGTEQSQILASFLSSSEKTAPYPTPQKVFSSPFYRCIETAIPTAQALGEVGEGKGVLLEHGVMEWYSPVRPNSGLHPRPSSPSKLIPFFPSQHISPEYQSTLFPSRKGESLAEIHDRAELFVEAWVGRVESEWPEVKCVVIFAHAASLIALGRALTGDRTLDVIAGCASTSLYQRKPPSSFSLGSSSNRSLTDLTKSRSTSSLNAADSLLALSTTSPSNTATGTGSSETASSSTSSTLPCGVGQWSIVYNGRADYLPNGLERNWSFADVVLKEDGEVVFDNGDGEGHQVEDEWPEGLRDGADRWLRRGRPPFGAGAGAGGQGSKM</sequence>
<dbReference type="EMBL" id="CP144054">
    <property type="protein sequence ID" value="WWD17621.1"/>
    <property type="molecule type" value="Genomic_DNA"/>
</dbReference>
<dbReference type="Gene3D" id="3.40.50.1240">
    <property type="entry name" value="Phosphoglycerate mutase-like"/>
    <property type="match status" value="1"/>
</dbReference>
<dbReference type="SUPFAM" id="SSF53254">
    <property type="entry name" value="Phosphoglycerate mutase-like"/>
    <property type="match status" value="1"/>
</dbReference>
<dbReference type="GeneID" id="43591820"/>
<dbReference type="RefSeq" id="XP_065823152.1">
    <property type="nucleotide sequence ID" value="XM_065967080.1"/>
</dbReference>
<evidence type="ECO:0000313" key="3">
    <source>
        <dbReference type="Proteomes" id="UP000322225"/>
    </source>
</evidence>
<dbReference type="Pfam" id="PF00300">
    <property type="entry name" value="His_Phos_1"/>
    <property type="match status" value="1"/>
</dbReference>
<proteinExistence type="predicted"/>
<feature type="region of interest" description="Disordered" evidence="1">
    <location>
        <begin position="337"/>
        <end position="361"/>
    </location>
</feature>
<dbReference type="Proteomes" id="UP000322225">
    <property type="component" value="Chromosome 4"/>
</dbReference>
<evidence type="ECO:0000313" key="2">
    <source>
        <dbReference type="EMBL" id="WWD17621.1"/>
    </source>
</evidence>
<dbReference type="PANTHER" id="PTHR16469">
    <property type="entry name" value="UBIQUITIN-ASSOCIATED AND SH3 DOMAIN-CONTAINING BA-RELATED"/>
    <property type="match status" value="1"/>
</dbReference>
<dbReference type="CDD" id="cd07067">
    <property type="entry name" value="HP_PGM_like"/>
    <property type="match status" value="1"/>
</dbReference>
<dbReference type="InterPro" id="IPR051710">
    <property type="entry name" value="Phosphatase_SH3-domain"/>
</dbReference>
<reference evidence="2" key="2">
    <citation type="submission" date="2024-01" db="EMBL/GenBank/DDBJ databases">
        <title>Comparative genomics of Cryptococcus and Kwoniella reveals pathogenesis evolution and contrasting modes of karyotype evolution via chromosome fusion or intercentromeric recombination.</title>
        <authorList>
            <person name="Coelho M.A."/>
            <person name="David-Palma M."/>
            <person name="Shea T."/>
            <person name="Bowers K."/>
            <person name="McGinley-Smith S."/>
            <person name="Mohammad A.W."/>
            <person name="Gnirke A."/>
            <person name="Yurkov A.M."/>
            <person name="Nowrousian M."/>
            <person name="Sun S."/>
            <person name="Cuomo C.A."/>
            <person name="Heitman J."/>
        </authorList>
    </citation>
    <scope>NUCLEOTIDE SEQUENCE</scope>
    <source>
        <strain evidence="2">CBS 12478</strain>
    </source>
</reference>
<evidence type="ECO:0008006" key="4">
    <source>
        <dbReference type="Google" id="ProtNLM"/>
    </source>
</evidence>
<reference evidence="2" key="1">
    <citation type="submission" date="2017-08" db="EMBL/GenBank/DDBJ databases">
        <authorList>
            <person name="Cuomo C."/>
            <person name="Billmyre B."/>
            <person name="Heitman J."/>
        </authorList>
    </citation>
    <scope>NUCLEOTIDE SEQUENCE</scope>
    <source>
        <strain evidence="2">CBS 12478</strain>
    </source>
</reference>
<feature type="compositionally biased region" description="Gly residues" evidence="1">
    <location>
        <begin position="350"/>
        <end position="361"/>
    </location>
</feature>
<evidence type="ECO:0000256" key="1">
    <source>
        <dbReference type="SAM" id="MobiDB-lite"/>
    </source>
</evidence>
<dbReference type="KEGG" id="ksn:43591820"/>
<feature type="region of interest" description="Disordered" evidence="1">
    <location>
        <begin position="212"/>
        <end position="233"/>
    </location>
</feature>
<dbReference type="InterPro" id="IPR013078">
    <property type="entry name" value="His_Pase_superF_clade-1"/>
</dbReference>
<feature type="compositionally biased region" description="Low complexity" evidence="1">
    <location>
        <begin position="250"/>
        <end position="273"/>
    </location>
</feature>